<feature type="domain" description="CHAT" evidence="1">
    <location>
        <begin position="306"/>
        <end position="556"/>
    </location>
</feature>
<dbReference type="InterPro" id="IPR024983">
    <property type="entry name" value="CHAT_dom"/>
</dbReference>
<reference evidence="2 3" key="1">
    <citation type="journal article" date="2023" name="bioRxiv">
        <title>High-quality genome assemblies of four members of thePodospora anserinaspecies complex.</title>
        <authorList>
            <person name="Ament-Velasquez S.L."/>
            <person name="Vogan A.A."/>
            <person name="Wallerman O."/>
            <person name="Hartmann F."/>
            <person name="Gautier V."/>
            <person name="Silar P."/>
            <person name="Giraud T."/>
            <person name="Johannesson H."/>
        </authorList>
    </citation>
    <scope>NUCLEOTIDE SEQUENCE [LARGE SCALE GENOMIC DNA]</scope>
    <source>
        <strain evidence="2 3">CBS 124.78</strain>
    </source>
</reference>
<dbReference type="RefSeq" id="XP_062799228.1">
    <property type="nucleotide sequence ID" value="XM_062940799.1"/>
</dbReference>
<dbReference type="Pfam" id="PF12770">
    <property type="entry name" value="CHAT"/>
    <property type="match status" value="1"/>
</dbReference>
<evidence type="ECO:0000313" key="2">
    <source>
        <dbReference type="EMBL" id="KAK4675758.1"/>
    </source>
</evidence>
<dbReference type="GeneID" id="87961495"/>
<protein>
    <recommendedName>
        <fullName evidence="1">CHAT domain-containing protein</fullName>
    </recommendedName>
</protein>
<evidence type="ECO:0000313" key="3">
    <source>
        <dbReference type="Proteomes" id="UP001323617"/>
    </source>
</evidence>
<accession>A0ABR0I7A1</accession>
<keyword evidence="3" id="KW-1185">Reference proteome</keyword>
<evidence type="ECO:0000259" key="1">
    <source>
        <dbReference type="Pfam" id="PF12770"/>
    </source>
</evidence>
<gene>
    <name evidence="2" type="ORF">QC764_0081410</name>
</gene>
<organism evidence="2 3">
    <name type="scientific">Podospora pseudoanserina</name>
    <dbReference type="NCBI Taxonomy" id="2609844"/>
    <lineage>
        <taxon>Eukaryota</taxon>
        <taxon>Fungi</taxon>
        <taxon>Dikarya</taxon>
        <taxon>Ascomycota</taxon>
        <taxon>Pezizomycotina</taxon>
        <taxon>Sordariomycetes</taxon>
        <taxon>Sordariomycetidae</taxon>
        <taxon>Sordariales</taxon>
        <taxon>Podosporaceae</taxon>
        <taxon>Podospora</taxon>
    </lineage>
</organism>
<name>A0ABR0I7A1_9PEZI</name>
<dbReference type="EMBL" id="JAFFHC010000005">
    <property type="protein sequence ID" value="KAK4675758.1"/>
    <property type="molecule type" value="Genomic_DNA"/>
</dbReference>
<sequence>MVRQETDEAIELLEAAINTSPESSPQTATLLYNLARVHLFRFHRLRDKKSLRQAQDLFFTALTQRWALVHVRILAGREFLSLPGVFDSRDRDRAEAAVETYAKLVPVSISYSLNTQDKQRILSQALGIGSDSAASALHFDKSASYAMTLLETGRAVPSSSLLNLRGGDISSLSESTPELVEQFTKSRAFLDENSAMARALRAVEDIENHRYRVGLRCQYARRIYEDKLTRAIESIRKKPMFEGFMSHATETDMLHAAKDGPIVALNVTSHRCNALVIQADKISSLELPNLDIQSIQARSSDPQSVETLSWLWDTIVLPVLDYLGYHGPPAGTGNSGSMPHIWWIPTGSLIGFPLHAAGHHLRRNSETPLDRVVSSYSLCVNVLIRTRQQRRDHLAGTLRSQKALIVSAPRPPGQQALHHAEDEAKVVCQVYHSHDFPRYHGVHDIVKRLKSCCILHFIGHGKTDKQDPSGSALILDNGDELAINELVETALNSNPPFLAYLSACGTGRVGNETATDELHLAAAFQVAGFRHIIATLWDVDDQLCVDMAKKVYTSLETT</sequence>
<comment type="caution">
    <text evidence="2">The sequence shown here is derived from an EMBL/GenBank/DDBJ whole genome shotgun (WGS) entry which is preliminary data.</text>
</comment>
<proteinExistence type="predicted"/>
<dbReference type="Proteomes" id="UP001323617">
    <property type="component" value="Unassembled WGS sequence"/>
</dbReference>